<feature type="domain" description="CN hydrolase" evidence="1">
    <location>
        <begin position="35"/>
        <end position="305"/>
    </location>
</feature>
<dbReference type="InterPro" id="IPR036526">
    <property type="entry name" value="C-N_Hydrolase_sf"/>
</dbReference>
<sequence length="305" mass="32903">MLYLRLGDKWTSAYGLTIDYEHWHHLSPLSDLSGLKVAAAQPNLSLAEYEFENVSTNRVRNHGPSDPEGQHETLLRTITRAGELGVEVLVFSEYSLHSSWRDELQSATEKLSKSPTLIVAGTSEVFDGGSGERVENHAFLMVSGGFGLTQGKVFAAEMGSRIEGIGPVGSVRVFRSECWSIAVLICRDAMSPELTAMLGRCGVNLLLVPAFSERTGTIISQASSLGPVSQAFAIVAVGPAVWTDERLDRRPPDAPQRDEAAFVGPYELHPATVVAPFGGGEGSEEAGPGLWVFDAAERSMDWVSI</sequence>
<gene>
    <name evidence="2" type="ORF">SAMN05421642_103310</name>
</gene>
<reference evidence="3" key="1">
    <citation type="submission" date="2017-06" db="EMBL/GenBank/DDBJ databases">
        <authorList>
            <person name="Varghese N."/>
            <person name="Submissions S."/>
        </authorList>
    </citation>
    <scope>NUCLEOTIDE SEQUENCE [LARGE SCALE GENOMIC DNA]</scope>
    <source>
        <strain evidence="3">JCM 23211</strain>
    </source>
</reference>
<dbReference type="SUPFAM" id="SSF56317">
    <property type="entry name" value="Carbon-nitrogen hydrolase"/>
    <property type="match status" value="1"/>
</dbReference>
<dbReference type="RefSeq" id="WP_089244448.1">
    <property type="nucleotide sequence ID" value="NZ_FZOW01000003.1"/>
</dbReference>
<evidence type="ECO:0000313" key="3">
    <source>
        <dbReference type="Proteomes" id="UP000198327"/>
    </source>
</evidence>
<dbReference type="PROSITE" id="PS50263">
    <property type="entry name" value="CN_HYDROLASE"/>
    <property type="match status" value="1"/>
</dbReference>
<dbReference type="Gene3D" id="3.60.110.10">
    <property type="entry name" value="Carbon-nitrogen hydrolase"/>
    <property type="match status" value="1"/>
</dbReference>
<dbReference type="EMBL" id="FZOW01000003">
    <property type="protein sequence ID" value="SNS56676.1"/>
    <property type="molecule type" value="Genomic_DNA"/>
</dbReference>
<protein>
    <recommendedName>
        <fullName evidence="1">CN hydrolase domain-containing protein</fullName>
    </recommendedName>
</protein>
<proteinExistence type="predicted"/>
<name>A0A239FI86_9NOCA</name>
<evidence type="ECO:0000313" key="2">
    <source>
        <dbReference type="EMBL" id="SNS56676.1"/>
    </source>
</evidence>
<organism evidence="2 3">
    <name type="scientific">Rhodococcoides kyotonense</name>
    <dbReference type="NCBI Taxonomy" id="398843"/>
    <lineage>
        <taxon>Bacteria</taxon>
        <taxon>Bacillati</taxon>
        <taxon>Actinomycetota</taxon>
        <taxon>Actinomycetes</taxon>
        <taxon>Mycobacteriales</taxon>
        <taxon>Nocardiaceae</taxon>
        <taxon>Rhodococcoides</taxon>
    </lineage>
</organism>
<dbReference type="Proteomes" id="UP000198327">
    <property type="component" value="Unassembled WGS sequence"/>
</dbReference>
<evidence type="ECO:0000259" key="1">
    <source>
        <dbReference type="PROSITE" id="PS50263"/>
    </source>
</evidence>
<dbReference type="AlphaFoldDB" id="A0A239FI86"/>
<dbReference type="InterPro" id="IPR003010">
    <property type="entry name" value="C-N_Hydrolase"/>
</dbReference>
<accession>A0A239FI86</accession>
<keyword evidence="3" id="KW-1185">Reference proteome</keyword>
<dbReference type="OrthoDB" id="4761924at2"/>